<proteinExistence type="predicted"/>
<dbReference type="Proteomes" id="UP000694251">
    <property type="component" value="Chromosome 1"/>
</dbReference>
<feature type="compositionally biased region" description="Polar residues" evidence="3">
    <location>
        <begin position="316"/>
        <end position="330"/>
    </location>
</feature>
<dbReference type="InterPro" id="IPR003591">
    <property type="entry name" value="Leu-rich_rpt_typical-subtyp"/>
</dbReference>
<name>A0A8T2HL08_ARASU</name>
<keyword evidence="5" id="KW-1185">Reference proteome</keyword>
<comment type="caution">
    <text evidence="4">The sequence shown here is derived from an EMBL/GenBank/DDBJ whole genome shotgun (WGS) entry which is preliminary data.</text>
</comment>
<organism evidence="4 5">
    <name type="scientific">Arabidopsis suecica</name>
    <name type="common">Swedish thale-cress</name>
    <name type="synonym">Cardaminopsis suecica</name>
    <dbReference type="NCBI Taxonomy" id="45249"/>
    <lineage>
        <taxon>Eukaryota</taxon>
        <taxon>Viridiplantae</taxon>
        <taxon>Streptophyta</taxon>
        <taxon>Embryophyta</taxon>
        <taxon>Tracheophyta</taxon>
        <taxon>Spermatophyta</taxon>
        <taxon>Magnoliopsida</taxon>
        <taxon>eudicotyledons</taxon>
        <taxon>Gunneridae</taxon>
        <taxon>Pentapetalae</taxon>
        <taxon>rosids</taxon>
        <taxon>malvids</taxon>
        <taxon>Brassicales</taxon>
        <taxon>Brassicaceae</taxon>
        <taxon>Camelineae</taxon>
        <taxon>Arabidopsis</taxon>
    </lineage>
</organism>
<dbReference type="PANTHER" id="PTHR15454">
    <property type="entry name" value="NISCHARIN RELATED"/>
    <property type="match status" value="1"/>
</dbReference>
<feature type="compositionally biased region" description="Basic and acidic residues" evidence="3">
    <location>
        <begin position="142"/>
        <end position="167"/>
    </location>
</feature>
<feature type="compositionally biased region" description="Acidic residues" evidence="3">
    <location>
        <begin position="203"/>
        <end position="216"/>
    </location>
</feature>
<dbReference type="Pfam" id="PF13855">
    <property type="entry name" value="LRR_8"/>
    <property type="match status" value="1"/>
</dbReference>
<feature type="compositionally biased region" description="Basic and acidic residues" evidence="3">
    <location>
        <begin position="175"/>
        <end position="202"/>
    </location>
</feature>
<sequence>MNDKGVYCDSVMTRLQSGVRVFPEVKIRGRECLSQRIMPLVIAEMSGCGRLYLVKHNLKTSAAIFNSGRHIGGFDCGRIKKCFLFFRRRFFFYIHRFGALATSNRLRLISKMKILPCFGFIRRKKNKGNSKPQKTQRILQIRLEEPVKPLENDEPNNKDSPIKHDSYDGEDERDDKDSTNREFSKFHVHERAVESVKSKEEVTDTSENGDDNDEDEGGHVSDPGLGKTTAWVTSPKLKRSCSTLSKFNGRFHGSDLHDLKETVPVSNESVRSHRSADRVMLKKHSSMQILPSGSRRLWWKLFLWSHRNLHKHRVSLKSQPLNKNQQSGYTSDFAEHNQSSHEEESTNYCADFTNQSSNLWPHHNQWVAFSAESSSMKRVDEWVRGLDVETVVPVNEDKDVLAIFPTSPNTERSPLGNVVQSGNVSEAIVHANSLIQSLSKSSSVAHISSIGLKAIPSISHFTSLKSIDLSNNFIVQITPASLPKGLHALNLSKNKISVIEGLRDLTRLRVLDLSYNRISRIGQGLSNCTLIKELYLAGNKISNVEGLHRLLKLIVLDLSFNKIATTKAIGQLVANYNSLVALNILGNPIQNNVGEDQLRKTVSSLLPKLVYHNKQLIKPQRAREVLKDSVARAAFGGGDSLHHRRKRTSTKSVVGSASPSVHHRGHIAKGRGSKNRSQRQLRKTSAAGTPSH</sequence>
<dbReference type="SMART" id="SM00365">
    <property type="entry name" value="LRR_SD22"/>
    <property type="match status" value="5"/>
</dbReference>
<evidence type="ECO:0000256" key="3">
    <source>
        <dbReference type="SAM" id="MobiDB-lite"/>
    </source>
</evidence>
<dbReference type="PANTHER" id="PTHR15454:SF37">
    <property type="entry name" value="OUTER ARM DYNEIN LIGHT CHAIN 1 PROTEIN"/>
    <property type="match status" value="1"/>
</dbReference>
<feature type="region of interest" description="Disordered" evidence="3">
    <location>
        <begin position="315"/>
        <end position="345"/>
    </location>
</feature>
<protein>
    <submittedName>
        <fullName evidence="4">Leucine-rich repeat typical subtype</fullName>
    </submittedName>
</protein>
<feature type="compositionally biased region" description="Polar residues" evidence="3">
    <location>
        <begin position="129"/>
        <end position="138"/>
    </location>
</feature>
<dbReference type="InterPro" id="IPR001611">
    <property type="entry name" value="Leu-rich_rpt"/>
</dbReference>
<dbReference type="GO" id="GO:0005737">
    <property type="term" value="C:cytoplasm"/>
    <property type="evidence" value="ECO:0007669"/>
    <property type="project" value="TreeGrafter"/>
</dbReference>
<feature type="compositionally biased region" description="Polar residues" evidence="3">
    <location>
        <begin position="650"/>
        <end position="659"/>
    </location>
</feature>
<gene>
    <name evidence="4" type="ORF">ISN44_As01g067970</name>
</gene>
<accession>A0A8T2HL08</accession>
<dbReference type="SMART" id="SM00369">
    <property type="entry name" value="LRR_TYP"/>
    <property type="match status" value="3"/>
</dbReference>
<dbReference type="PROSITE" id="PS51450">
    <property type="entry name" value="LRR"/>
    <property type="match status" value="3"/>
</dbReference>
<dbReference type="OrthoDB" id="1904536at2759"/>
<dbReference type="AlphaFoldDB" id="A0A8T2HL08"/>
<evidence type="ECO:0000256" key="2">
    <source>
        <dbReference type="ARBA" id="ARBA00022737"/>
    </source>
</evidence>
<evidence type="ECO:0000256" key="1">
    <source>
        <dbReference type="ARBA" id="ARBA00022614"/>
    </source>
</evidence>
<feature type="region of interest" description="Disordered" evidence="3">
    <location>
        <begin position="126"/>
        <end position="230"/>
    </location>
</feature>
<dbReference type="FunFam" id="3.80.10.10:FF:000744">
    <property type="entry name" value="Protein phosphatase 1 regulatory subunit pprA"/>
    <property type="match status" value="1"/>
</dbReference>
<feature type="compositionally biased region" description="Basic residues" evidence="3">
    <location>
        <begin position="661"/>
        <end position="682"/>
    </location>
</feature>
<feature type="compositionally biased region" description="Basic and acidic residues" evidence="3">
    <location>
        <begin position="333"/>
        <end position="344"/>
    </location>
</feature>
<dbReference type="EMBL" id="JAEFBJ010000001">
    <property type="protein sequence ID" value="KAG7659996.1"/>
    <property type="molecule type" value="Genomic_DNA"/>
</dbReference>
<evidence type="ECO:0000313" key="4">
    <source>
        <dbReference type="EMBL" id="KAG7659996.1"/>
    </source>
</evidence>
<keyword evidence="1" id="KW-0433">Leucine-rich repeat</keyword>
<feature type="region of interest" description="Disordered" evidence="3">
    <location>
        <begin position="637"/>
        <end position="692"/>
    </location>
</feature>
<evidence type="ECO:0000313" key="5">
    <source>
        <dbReference type="Proteomes" id="UP000694251"/>
    </source>
</evidence>
<reference evidence="4 5" key="1">
    <citation type="submission" date="2020-12" db="EMBL/GenBank/DDBJ databases">
        <title>Concerted genomic and epigenomic changes stabilize Arabidopsis allopolyploids.</title>
        <authorList>
            <person name="Chen Z."/>
        </authorList>
    </citation>
    <scope>NUCLEOTIDE SEQUENCE [LARGE SCALE GENOMIC DNA]</scope>
    <source>
        <strain evidence="4">As9502</strain>
        <tissue evidence="4">Leaf</tissue>
    </source>
</reference>
<keyword evidence="2" id="KW-0677">Repeat</keyword>